<dbReference type="InterPro" id="IPR036942">
    <property type="entry name" value="Beta-barrel_TonB_sf"/>
</dbReference>
<dbReference type="Gene3D" id="2.40.170.20">
    <property type="entry name" value="TonB-dependent receptor, beta-barrel domain"/>
    <property type="match status" value="1"/>
</dbReference>
<accession>A0A1I4KX53</accession>
<keyword evidence="8" id="KW-0408">Iron</keyword>
<protein>
    <submittedName>
        <fullName evidence="19">Iron complex outermembrane recepter protein</fullName>
    </submittedName>
</protein>
<evidence type="ECO:0000256" key="1">
    <source>
        <dbReference type="ARBA" id="ARBA00004571"/>
    </source>
</evidence>
<evidence type="ECO:0000259" key="17">
    <source>
        <dbReference type="Pfam" id="PF00593"/>
    </source>
</evidence>
<evidence type="ECO:0000256" key="7">
    <source>
        <dbReference type="ARBA" id="ARBA00022729"/>
    </source>
</evidence>
<evidence type="ECO:0000259" key="18">
    <source>
        <dbReference type="Pfam" id="PF07715"/>
    </source>
</evidence>
<dbReference type="AlphaFoldDB" id="A0A1I4KX53"/>
<keyword evidence="5" id="KW-0410">Iron transport</keyword>
<dbReference type="Pfam" id="PF00593">
    <property type="entry name" value="TonB_dep_Rec_b-barrel"/>
    <property type="match status" value="1"/>
</dbReference>
<gene>
    <name evidence="19" type="ORF">SAMN02982985_01679</name>
</gene>
<evidence type="ECO:0000313" key="20">
    <source>
        <dbReference type="Proteomes" id="UP000199470"/>
    </source>
</evidence>
<dbReference type="Proteomes" id="UP000199470">
    <property type="component" value="Unassembled WGS sequence"/>
</dbReference>
<evidence type="ECO:0000256" key="8">
    <source>
        <dbReference type="ARBA" id="ARBA00023004"/>
    </source>
</evidence>
<dbReference type="GO" id="GO:0009279">
    <property type="term" value="C:cell outer membrane"/>
    <property type="evidence" value="ECO:0007669"/>
    <property type="project" value="UniProtKB-SubCell"/>
</dbReference>
<evidence type="ECO:0000256" key="11">
    <source>
        <dbReference type="ARBA" id="ARBA00023136"/>
    </source>
</evidence>
<dbReference type="PANTHER" id="PTHR32552:SF68">
    <property type="entry name" value="FERRICHROME OUTER MEMBRANE TRANSPORTER_PHAGE RECEPTOR"/>
    <property type="match status" value="1"/>
</dbReference>
<keyword evidence="6 14" id="KW-0812">Transmembrane</keyword>
<organism evidence="19 20">
    <name type="scientific">Rugamonas rubra</name>
    <dbReference type="NCBI Taxonomy" id="758825"/>
    <lineage>
        <taxon>Bacteria</taxon>
        <taxon>Pseudomonadati</taxon>
        <taxon>Pseudomonadota</taxon>
        <taxon>Betaproteobacteria</taxon>
        <taxon>Burkholderiales</taxon>
        <taxon>Oxalobacteraceae</taxon>
        <taxon>Telluria group</taxon>
        <taxon>Rugamonas</taxon>
    </lineage>
</organism>
<dbReference type="CDD" id="cd01347">
    <property type="entry name" value="ligand_gated_channel"/>
    <property type="match status" value="1"/>
</dbReference>
<comment type="similarity">
    <text evidence="2 14 15">Belongs to the TonB-dependent receptor family.</text>
</comment>
<evidence type="ECO:0000256" key="3">
    <source>
        <dbReference type="ARBA" id="ARBA00022448"/>
    </source>
</evidence>
<feature type="domain" description="TonB-dependent receptor plug" evidence="18">
    <location>
        <begin position="55"/>
        <end position="160"/>
    </location>
</feature>
<evidence type="ECO:0000256" key="13">
    <source>
        <dbReference type="ARBA" id="ARBA00023237"/>
    </source>
</evidence>
<keyword evidence="10 15" id="KW-0798">TonB box</keyword>
<dbReference type="SUPFAM" id="SSF56935">
    <property type="entry name" value="Porins"/>
    <property type="match status" value="1"/>
</dbReference>
<dbReference type="InterPro" id="IPR037066">
    <property type="entry name" value="Plug_dom_sf"/>
</dbReference>
<dbReference type="Pfam" id="PF07715">
    <property type="entry name" value="Plug"/>
    <property type="match status" value="1"/>
</dbReference>
<reference evidence="19 20" key="1">
    <citation type="submission" date="2016-10" db="EMBL/GenBank/DDBJ databases">
        <authorList>
            <person name="de Groot N.N."/>
        </authorList>
    </citation>
    <scope>NUCLEOTIDE SEQUENCE [LARGE SCALE GENOMIC DNA]</scope>
    <source>
        <strain evidence="19 20">ATCC 43154</strain>
    </source>
</reference>
<keyword evidence="13 14" id="KW-0998">Cell outer membrane</keyword>
<feature type="chain" id="PRO_5011538563" evidence="16">
    <location>
        <begin position="31"/>
        <end position="662"/>
    </location>
</feature>
<evidence type="ECO:0000256" key="15">
    <source>
        <dbReference type="RuleBase" id="RU003357"/>
    </source>
</evidence>
<name>A0A1I4KX53_9BURK</name>
<evidence type="ECO:0000256" key="14">
    <source>
        <dbReference type="PROSITE-ProRule" id="PRU01360"/>
    </source>
</evidence>
<dbReference type="OrthoDB" id="9790771at2"/>
<dbReference type="PANTHER" id="PTHR32552">
    <property type="entry name" value="FERRICHROME IRON RECEPTOR-RELATED"/>
    <property type="match status" value="1"/>
</dbReference>
<comment type="subcellular location">
    <subcellularLocation>
        <location evidence="1 14">Cell outer membrane</location>
        <topology evidence="1 14">Multi-pass membrane protein</topology>
    </subcellularLocation>
</comment>
<feature type="domain" description="TonB-dependent receptor-like beta-barrel" evidence="17">
    <location>
        <begin position="195"/>
        <end position="630"/>
    </location>
</feature>
<dbReference type="GO" id="GO:0015344">
    <property type="term" value="F:siderophore uptake transmembrane transporter activity"/>
    <property type="evidence" value="ECO:0007669"/>
    <property type="project" value="TreeGrafter"/>
</dbReference>
<evidence type="ECO:0000256" key="2">
    <source>
        <dbReference type="ARBA" id="ARBA00009810"/>
    </source>
</evidence>
<evidence type="ECO:0000256" key="16">
    <source>
        <dbReference type="SAM" id="SignalP"/>
    </source>
</evidence>
<sequence length="662" mass="71430">MTFSATRRLPAFLPLAAAVALCFAAAPAVAQTAAQTLAPIVVTGARFDSAPAFAPIGATVISADQIRRAGINDVNSAIRKIGGVYGRQSLDGGPDFSLDLRGFGAASSQNMVVVLDGVRLSENELLNAVLTTVAIDTVERIEITRGGSSVLYGEGATGGVINIVTKRPTSKNGSGSVYTEVGQQGQREARGSVARAWDGFALDATLGTQQTDNYRDNNDYKQTNFSGGAQWFTAAGRMGVRLDSLRQDSRFAGSLKMSEYLANPQQTKTPDDFGSLDSDRVTAFISQRVAGFDLAAELSHRQKTVKASYGSGANIFAAQYDSKQTQFSPRLRQLGNVGGMLNELVAGIDLTRWERDTKSSYAGFPSSAAEATQRSKAIYLRDEIRFDAAHDGRLAAGVRRELFDKGFADPIGFGTTRYDNTQGLNAWDLQGSYTVLPLLTAYAKAGQSYRVANADENALTPKLNTPLRPQTSHDLELGASYGNAERKFTAAVFRHKLRNELFYDPTIGYGANTNLDPTKRQGVELSASAVVAADWTVSGHYQHVQATFTEGANAGREMILVPKNVLSARLAWTPADGQSAAFGAQWVDSQRYGDDFTNSCSSRMPSFTTFDARYARKFGQWELALAALNLGDKQYFSQAFACRGGIYTSAGRQMKVSARYDF</sequence>
<dbReference type="Gene3D" id="2.170.130.10">
    <property type="entry name" value="TonB-dependent receptor, plug domain"/>
    <property type="match status" value="1"/>
</dbReference>
<evidence type="ECO:0000313" key="19">
    <source>
        <dbReference type="EMBL" id="SFL83099.1"/>
    </source>
</evidence>
<keyword evidence="9" id="KW-0406">Ion transport</keyword>
<feature type="signal peptide" evidence="16">
    <location>
        <begin position="1"/>
        <end position="30"/>
    </location>
</feature>
<dbReference type="PROSITE" id="PS52016">
    <property type="entry name" value="TONB_DEPENDENT_REC_3"/>
    <property type="match status" value="1"/>
</dbReference>
<evidence type="ECO:0000256" key="4">
    <source>
        <dbReference type="ARBA" id="ARBA00022452"/>
    </source>
</evidence>
<evidence type="ECO:0000256" key="9">
    <source>
        <dbReference type="ARBA" id="ARBA00023065"/>
    </source>
</evidence>
<keyword evidence="20" id="KW-1185">Reference proteome</keyword>
<dbReference type="EMBL" id="FOTW01000008">
    <property type="protein sequence ID" value="SFL83099.1"/>
    <property type="molecule type" value="Genomic_DNA"/>
</dbReference>
<keyword evidence="7 16" id="KW-0732">Signal</keyword>
<proteinExistence type="inferred from homology"/>
<dbReference type="InterPro" id="IPR012910">
    <property type="entry name" value="Plug_dom"/>
</dbReference>
<dbReference type="RefSeq" id="WP_093386240.1">
    <property type="nucleotide sequence ID" value="NZ_FOTW01000008.1"/>
</dbReference>
<evidence type="ECO:0000256" key="5">
    <source>
        <dbReference type="ARBA" id="ARBA00022496"/>
    </source>
</evidence>
<evidence type="ECO:0000256" key="6">
    <source>
        <dbReference type="ARBA" id="ARBA00022692"/>
    </source>
</evidence>
<dbReference type="InterPro" id="IPR039426">
    <property type="entry name" value="TonB-dep_rcpt-like"/>
</dbReference>
<keyword evidence="4 14" id="KW-1134">Transmembrane beta strand</keyword>
<dbReference type="InterPro" id="IPR000531">
    <property type="entry name" value="Beta-barrel_TonB"/>
</dbReference>
<keyword evidence="12" id="KW-0675">Receptor</keyword>
<dbReference type="STRING" id="758825.SAMN02982985_01679"/>
<keyword evidence="11 14" id="KW-0472">Membrane</keyword>
<keyword evidence="3 14" id="KW-0813">Transport</keyword>
<evidence type="ECO:0000256" key="12">
    <source>
        <dbReference type="ARBA" id="ARBA00023170"/>
    </source>
</evidence>
<evidence type="ECO:0000256" key="10">
    <source>
        <dbReference type="ARBA" id="ARBA00023077"/>
    </source>
</evidence>